<dbReference type="Pfam" id="PF06011">
    <property type="entry name" value="TRP"/>
    <property type="match status" value="1"/>
</dbReference>
<feature type="compositionally biased region" description="Polar residues" evidence="1">
    <location>
        <begin position="1069"/>
        <end position="1095"/>
    </location>
</feature>
<organism evidence="4 5">
    <name type="scientific">Mortierella polycephala</name>
    <dbReference type="NCBI Taxonomy" id="41804"/>
    <lineage>
        <taxon>Eukaryota</taxon>
        <taxon>Fungi</taxon>
        <taxon>Fungi incertae sedis</taxon>
        <taxon>Mucoromycota</taxon>
        <taxon>Mortierellomycotina</taxon>
        <taxon>Mortierellomycetes</taxon>
        <taxon>Mortierellales</taxon>
        <taxon>Mortierellaceae</taxon>
        <taxon>Mortierella</taxon>
    </lineage>
</organism>
<keyword evidence="5" id="KW-1185">Reference proteome</keyword>
<feature type="compositionally biased region" description="Low complexity" evidence="1">
    <location>
        <begin position="303"/>
        <end position="325"/>
    </location>
</feature>
<evidence type="ECO:0000259" key="3">
    <source>
        <dbReference type="Pfam" id="PF06011"/>
    </source>
</evidence>
<protein>
    <recommendedName>
        <fullName evidence="3">TRP C-terminal domain-containing protein</fullName>
    </recommendedName>
</protein>
<evidence type="ECO:0000256" key="1">
    <source>
        <dbReference type="SAM" id="MobiDB-lite"/>
    </source>
</evidence>
<feature type="compositionally biased region" description="Polar residues" evidence="1">
    <location>
        <begin position="1274"/>
        <end position="1292"/>
    </location>
</feature>
<feature type="compositionally biased region" description="Low complexity" evidence="1">
    <location>
        <begin position="266"/>
        <end position="279"/>
    </location>
</feature>
<feature type="compositionally biased region" description="Polar residues" evidence="1">
    <location>
        <begin position="1383"/>
        <end position="1403"/>
    </location>
</feature>
<gene>
    <name evidence="4" type="ORF">BG011_000467</name>
</gene>
<feature type="transmembrane region" description="Helical" evidence="2">
    <location>
        <begin position="454"/>
        <end position="480"/>
    </location>
</feature>
<dbReference type="PANTHER" id="PTHR31145">
    <property type="entry name" value="INTEGRAL MEMBRANE PROTEIN (AFU_ORTHOLOGUE AFUA_7G01610)"/>
    <property type="match status" value="1"/>
</dbReference>
<feature type="domain" description="TRP C-terminal" evidence="3">
    <location>
        <begin position="92"/>
        <end position="632"/>
    </location>
</feature>
<feature type="compositionally biased region" description="Polar residues" evidence="1">
    <location>
        <begin position="819"/>
        <end position="830"/>
    </location>
</feature>
<dbReference type="EMBL" id="JAAAJA010000011">
    <property type="protein sequence ID" value="KAG0266852.1"/>
    <property type="molecule type" value="Genomic_DNA"/>
</dbReference>
<evidence type="ECO:0000313" key="4">
    <source>
        <dbReference type="EMBL" id="KAG0266852.1"/>
    </source>
</evidence>
<feature type="transmembrane region" description="Helical" evidence="2">
    <location>
        <begin position="566"/>
        <end position="585"/>
    </location>
</feature>
<feature type="region of interest" description="Disordered" evidence="1">
    <location>
        <begin position="1149"/>
        <end position="1229"/>
    </location>
</feature>
<evidence type="ECO:0000256" key="2">
    <source>
        <dbReference type="SAM" id="Phobius"/>
    </source>
</evidence>
<dbReference type="InterPro" id="IPR010308">
    <property type="entry name" value="TRP_C"/>
</dbReference>
<dbReference type="Proteomes" id="UP000726737">
    <property type="component" value="Unassembled WGS sequence"/>
</dbReference>
<feature type="compositionally biased region" description="Low complexity" evidence="1">
    <location>
        <begin position="1027"/>
        <end position="1038"/>
    </location>
</feature>
<feature type="region of interest" description="Disordered" evidence="1">
    <location>
        <begin position="1274"/>
        <end position="1296"/>
    </location>
</feature>
<feature type="compositionally biased region" description="Low complexity" evidence="1">
    <location>
        <begin position="1197"/>
        <end position="1213"/>
    </location>
</feature>
<feature type="region of interest" description="Disordered" evidence="1">
    <location>
        <begin position="765"/>
        <end position="867"/>
    </location>
</feature>
<feature type="compositionally biased region" description="Basic and acidic residues" evidence="1">
    <location>
        <begin position="833"/>
        <end position="843"/>
    </location>
</feature>
<feature type="transmembrane region" description="Helical" evidence="2">
    <location>
        <begin position="597"/>
        <end position="622"/>
    </location>
</feature>
<comment type="caution">
    <text evidence="4">The sequence shown here is derived from an EMBL/GenBank/DDBJ whole genome shotgun (WGS) entry which is preliminary data.</text>
</comment>
<dbReference type="OrthoDB" id="2115177at2759"/>
<dbReference type="InterPro" id="IPR040241">
    <property type="entry name" value="TRP_Flc/Pkd2-like"/>
</dbReference>
<accession>A0A9P6QID1</accession>
<dbReference type="PANTHER" id="PTHR31145:SF6">
    <property type="entry name" value="INTEGRAL MEMBRANE PROTEIN (AFU_ORTHOLOGUE AFUA_7G01610)"/>
    <property type="match status" value="1"/>
</dbReference>
<feature type="compositionally biased region" description="Polar residues" evidence="1">
    <location>
        <begin position="974"/>
        <end position="983"/>
    </location>
</feature>
<feature type="compositionally biased region" description="Polar residues" evidence="1">
    <location>
        <begin position="1413"/>
        <end position="1427"/>
    </location>
</feature>
<dbReference type="GO" id="GO:0055085">
    <property type="term" value="P:transmembrane transport"/>
    <property type="evidence" value="ECO:0007669"/>
    <property type="project" value="TreeGrafter"/>
</dbReference>
<keyword evidence="2" id="KW-1133">Transmembrane helix</keyword>
<feature type="region of interest" description="Disordered" evidence="1">
    <location>
        <begin position="887"/>
        <end position="923"/>
    </location>
</feature>
<feature type="compositionally biased region" description="Polar residues" evidence="1">
    <location>
        <begin position="888"/>
        <end position="897"/>
    </location>
</feature>
<keyword evidence="2" id="KW-0472">Membrane</keyword>
<proteinExistence type="predicted"/>
<name>A0A9P6QID1_9FUNG</name>
<feature type="compositionally biased region" description="Pro residues" evidence="1">
    <location>
        <begin position="280"/>
        <end position="302"/>
    </location>
</feature>
<evidence type="ECO:0000313" key="5">
    <source>
        <dbReference type="Proteomes" id="UP000726737"/>
    </source>
</evidence>
<feature type="compositionally biased region" description="Polar residues" evidence="1">
    <location>
        <begin position="787"/>
        <end position="808"/>
    </location>
</feature>
<feature type="region of interest" description="Disordered" evidence="1">
    <location>
        <begin position="974"/>
        <end position="999"/>
    </location>
</feature>
<dbReference type="GO" id="GO:0016020">
    <property type="term" value="C:membrane"/>
    <property type="evidence" value="ECO:0007669"/>
    <property type="project" value="TreeGrafter"/>
</dbReference>
<feature type="transmembrane region" description="Helical" evidence="2">
    <location>
        <begin position="429"/>
        <end position="448"/>
    </location>
</feature>
<feature type="compositionally biased region" description="Polar residues" evidence="1">
    <location>
        <begin position="1214"/>
        <end position="1229"/>
    </location>
</feature>
<feature type="compositionally biased region" description="Low complexity" evidence="1">
    <location>
        <begin position="1169"/>
        <end position="1180"/>
    </location>
</feature>
<sequence>MGTQLYRSEGPACMAEGGMIIGGCPAAPGIGTVQTSFNISQAAPFAELMVAMQIIGSNNQSIVCVAVLLEQTMDEVNTAISHLPLALALLSGTISLVATIMRASVGNGFLGAAATYGLVSEAISVHTPGLFDILFYTQFMLMTGQLSLNYPAFYSTFTGLFHWSFLQFRDTLIEKGPVNAMDVLTFGGSGSVNQIQGSLNQRNNGSSSASNNNLQRRLYLQEMEELIGRGPIPKIGTAEAAAQLDALQTTPPAHAPTHHLRKRQEPSPSGGTSSEGTTPAPSPSHSPSPPSSPSPSPTPSPSPSSSSSSSRTSSRRTSSSTTPPSTRTPPVRPTTSSETSDLIIPTITDPFTISVQHNVSRFGMQAYAAAIGAYPSALFQGTLINAILAACGSLVISALLLSLAWIMAKENHQRGKTLQHAFNFVAGNLLRIWFLLYTPLALTAMYQLTISGGAVWTTVSAMSLLIVSVGATIFFTWRILRASSELLLFDDLGTLLKYGTLYNTLAQEGTLFFLVTLLARFLWGLAVSMLSSFGIAQVAVLMVVELGYLVVIGVKWPFSESGDNKFHLFLGIIRVVITGCSISYIHELDASPEFRQLFAYIQMSLHLAVFIVMFALALWNLIQVCMFWKMRHSDAWKGPTKTYNFEDPIDDSEQGWGLSAVSGSDGYNRAKNRRFTVQSYSSLGSSSHGAGRGSIQAAMHGPSYLQQHHDDSDDDVARYGSPAERYRQARLVDHHRSRFAQPASSEGGSGAGDALADRRFDSRNLLTGPNMMASGSTSLPSRVPLQDLSSDTESSVTTNPLQSSTTAGNGLAPHRESYANFQRMSHQQSAPDPRTRRMSDITRDGPYLYNSRKEEQDSSAPLVPEEPKQSVWIGVKASLGKLFRFSRRSSNTPTSDGSKPKAFEVMRPPRRHYAPEQSTSGSVIDETGSQVGGDQPQELNKLVISRFFQESDRGYEKNRNLFVANPSAMISRTGSMVSTTSGAVPQPKAPSMRLTRNGSGAAESIRTLHYTRSRGGTGVGSTLGPNASGAGTIASSSGPHPTATNDRGSLNLGAIGGLDSSISEHGGNASISDRGSRRTSSALMPASGSGSSSQLYPPRHSAESSNNIAEALTIEAPLLLQGGGILKVSKGPEKTVQYWHKESGQYVESTAESLKERSSPQMDSVGVESTSSTPSTTPSPIQTRMRQDTSSSTKTRSMVGSSGGLSSIGPSSGVESPTDSSQPSPNTNVAISAGRMHEILGRMFSDHSVRLHSDHEHDSDSILTEDTASTFSAQASGRRSSLLQHTHSQHTQDGLGINGAAQADDAQSIDRYDMLEPVLEDSDVELEGQLNTDSTLLQPDSNSLDVGAIGAANEKATNGDGAIAQSELVKRASSTATEKRRSSVSLMRTFSGPIQTSSGTLGQNRFKPKHMKSFSSRPLAQSPLHSPSVQLGTAVTTSGPLNGAHLVATAAGADELSQQSSMQSVQSGIGPKFDFLDAPWVDGQDYNNNDHTLNRNASIATMRTEASYVTARSQYPSEEEDSREGL</sequence>
<keyword evidence="2" id="KW-0812">Transmembrane</keyword>
<feature type="compositionally biased region" description="Polar residues" evidence="1">
    <location>
        <begin position="1181"/>
        <end position="1196"/>
    </location>
</feature>
<reference evidence="4" key="1">
    <citation type="journal article" date="2020" name="Fungal Divers.">
        <title>Resolving the Mortierellaceae phylogeny through synthesis of multi-gene phylogenetics and phylogenomics.</title>
        <authorList>
            <person name="Vandepol N."/>
            <person name="Liber J."/>
            <person name="Desiro A."/>
            <person name="Na H."/>
            <person name="Kennedy M."/>
            <person name="Barry K."/>
            <person name="Grigoriev I.V."/>
            <person name="Miller A.N."/>
            <person name="O'Donnell K."/>
            <person name="Stajich J.E."/>
            <person name="Bonito G."/>
        </authorList>
    </citation>
    <scope>NUCLEOTIDE SEQUENCE</scope>
    <source>
        <strain evidence="4">KOD948</strain>
    </source>
</reference>
<feature type="region of interest" description="Disordered" evidence="1">
    <location>
        <begin position="1371"/>
        <end position="1427"/>
    </location>
</feature>
<feature type="region of interest" description="Disordered" evidence="1">
    <location>
        <begin position="250"/>
        <end position="343"/>
    </location>
</feature>
<feature type="transmembrane region" description="Helical" evidence="2">
    <location>
        <begin position="383"/>
        <end position="408"/>
    </location>
</feature>
<feature type="region of interest" description="Disordered" evidence="1">
    <location>
        <begin position="1027"/>
        <end position="1104"/>
    </location>
</feature>